<dbReference type="Pfam" id="PF01230">
    <property type="entry name" value="HIT"/>
    <property type="match status" value="1"/>
</dbReference>
<dbReference type="SUPFAM" id="SSF54197">
    <property type="entry name" value="HIT-like"/>
    <property type="match status" value="1"/>
</dbReference>
<comment type="caution">
    <text evidence="5">The sequence shown here is derived from an EMBL/GenBank/DDBJ whole genome shotgun (WGS) entry which is preliminary data.</text>
</comment>
<dbReference type="PROSITE" id="PS00892">
    <property type="entry name" value="HIT_1"/>
    <property type="match status" value="1"/>
</dbReference>
<dbReference type="Gene3D" id="3.30.428.10">
    <property type="entry name" value="HIT-like"/>
    <property type="match status" value="1"/>
</dbReference>
<reference evidence="5" key="1">
    <citation type="submission" date="2020-10" db="EMBL/GenBank/DDBJ databases">
        <authorList>
            <person name="Gilroy R."/>
        </authorList>
    </citation>
    <scope>NUCLEOTIDE SEQUENCE</scope>
    <source>
        <strain evidence="5">23406</strain>
    </source>
</reference>
<reference evidence="5" key="2">
    <citation type="journal article" date="2021" name="PeerJ">
        <title>Extensive microbial diversity within the chicken gut microbiome revealed by metagenomics and culture.</title>
        <authorList>
            <person name="Gilroy R."/>
            <person name="Ravi A."/>
            <person name="Getino M."/>
            <person name="Pursley I."/>
            <person name="Horton D.L."/>
            <person name="Alikhan N.F."/>
            <person name="Baker D."/>
            <person name="Gharbi K."/>
            <person name="Hall N."/>
            <person name="Watson M."/>
            <person name="Adriaenssens E.M."/>
            <person name="Foster-Nyarko E."/>
            <person name="Jarju S."/>
            <person name="Secka A."/>
            <person name="Antonio M."/>
            <person name="Oren A."/>
            <person name="Chaudhuri R.R."/>
            <person name="La Ragione R."/>
            <person name="Hildebrand F."/>
            <person name="Pallen M.J."/>
        </authorList>
    </citation>
    <scope>NUCLEOTIDE SEQUENCE</scope>
    <source>
        <strain evidence="5">23406</strain>
    </source>
</reference>
<evidence type="ECO:0000313" key="6">
    <source>
        <dbReference type="Proteomes" id="UP000886891"/>
    </source>
</evidence>
<dbReference type="PRINTS" id="PR00332">
    <property type="entry name" value="HISTRIAD"/>
</dbReference>
<name>A0A9D1NDS4_9FIRM</name>
<dbReference type="EMBL" id="DVOH01000052">
    <property type="protein sequence ID" value="HIV00721.1"/>
    <property type="molecule type" value="Genomic_DNA"/>
</dbReference>
<feature type="domain" description="HIT" evidence="4">
    <location>
        <begin position="5"/>
        <end position="112"/>
    </location>
</feature>
<protein>
    <submittedName>
        <fullName evidence="5">Histidine triad nucleotide-binding protein</fullName>
    </submittedName>
</protein>
<gene>
    <name evidence="5" type="ORF">IAB14_06385</name>
</gene>
<dbReference type="InterPro" id="IPR001310">
    <property type="entry name" value="Histidine_triad_HIT"/>
</dbReference>
<feature type="short sequence motif" description="Histidine triad motif" evidence="2 3">
    <location>
        <begin position="97"/>
        <end position="101"/>
    </location>
</feature>
<dbReference type="Proteomes" id="UP000886891">
    <property type="component" value="Unassembled WGS sequence"/>
</dbReference>
<sequence length="113" mass="12464">MNDCIFCKIIRGEIPSQKFYEDEDMIIIADIAPQAPKHYLMIPKEHYPDIIAMTDEQAVTLGRCLKKVSTLVDRLGLEDGFRLVSNKGAVAGQTVGHLHVHILGGATLNTTMA</sequence>
<proteinExistence type="predicted"/>
<feature type="active site" description="Tele-AMP-histidine intermediate" evidence="1">
    <location>
        <position position="99"/>
    </location>
</feature>
<dbReference type="PANTHER" id="PTHR23089">
    <property type="entry name" value="HISTIDINE TRIAD HIT PROTEIN"/>
    <property type="match status" value="1"/>
</dbReference>
<evidence type="ECO:0000259" key="4">
    <source>
        <dbReference type="PROSITE" id="PS51084"/>
    </source>
</evidence>
<evidence type="ECO:0000256" key="3">
    <source>
        <dbReference type="PROSITE-ProRule" id="PRU00464"/>
    </source>
</evidence>
<dbReference type="InterPro" id="IPR019808">
    <property type="entry name" value="Histidine_triad_CS"/>
</dbReference>
<evidence type="ECO:0000313" key="5">
    <source>
        <dbReference type="EMBL" id="HIV00721.1"/>
    </source>
</evidence>
<dbReference type="PROSITE" id="PS51084">
    <property type="entry name" value="HIT_2"/>
    <property type="match status" value="1"/>
</dbReference>
<evidence type="ECO:0000256" key="1">
    <source>
        <dbReference type="PIRSR" id="PIRSR601310-1"/>
    </source>
</evidence>
<dbReference type="InterPro" id="IPR036265">
    <property type="entry name" value="HIT-like_sf"/>
</dbReference>
<dbReference type="GO" id="GO:0003824">
    <property type="term" value="F:catalytic activity"/>
    <property type="evidence" value="ECO:0007669"/>
    <property type="project" value="InterPro"/>
</dbReference>
<dbReference type="AlphaFoldDB" id="A0A9D1NDS4"/>
<accession>A0A9D1NDS4</accession>
<dbReference type="InterPro" id="IPR011146">
    <property type="entry name" value="HIT-like"/>
</dbReference>
<evidence type="ECO:0000256" key="2">
    <source>
        <dbReference type="PIRSR" id="PIRSR601310-3"/>
    </source>
</evidence>
<dbReference type="CDD" id="cd01276">
    <property type="entry name" value="PKCI_related"/>
    <property type="match status" value="1"/>
</dbReference>
<organism evidence="5 6">
    <name type="scientific">Candidatus Stercoripulliclostridium merdipullorum</name>
    <dbReference type="NCBI Taxonomy" id="2840952"/>
    <lineage>
        <taxon>Bacteria</taxon>
        <taxon>Bacillati</taxon>
        <taxon>Bacillota</taxon>
        <taxon>Clostridia</taxon>
        <taxon>Eubacteriales</taxon>
        <taxon>Candidatus Stercoripulliclostridium</taxon>
    </lineage>
</organism>